<comment type="caution">
    <text evidence="2">The sequence shown here is derived from an EMBL/GenBank/DDBJ whole genome shotgun (WGS) entry which is preliminary data.</text>
</comment>
<keyword evidence="3" id="KW-1185">Reference proteome</keyword>
<feature type="transmembrane region" description="Helical" evidence="1">
    <location>
        <begin position="328"/>
        <end position="347"/>
    </location>
</feature>
<dbReference type="PANTHER" id="PTHR32063">
    <property type="match status" value="1"/>
</dbReference>
<organism evidence="2 3">
    <name type="scientific">Paenibacillus allorhizosphaerae</name>
    <dbReference type="NCBI Taxonomy" id="2849866"/>
    <lineage>
        <taxon>Bacteria</taxon>
        <taxon>Bacillati</taxon>
        <taxon>Bacillota</taxon>
        <taxon>Bacilli</taxon>
        <taxon>Bacillales</taxon>
        <taxon>Paenibacillaceae</taxon>
        <taxon>Paenibacillus</taxon>
    </lineage>
</organism>
<gene>
    <name evidence="2" type="primary">swrC_4</name>
    <name evidence="2" type="ORF">PAECIP111802_01628</name>
</gene>
<evidence type="ECO:0000313" key="3">
    <source>
        <dbReference type="Proteomes" id="UP000730618"/>
    </source>
</evidence>
<reference evidence="2 3" key="1">
    <citation type="submission" date="2021-06" db="EMBL/GenBank/DDBJ databases">
        <authorList>
            <person name="Criscuolo A."/>
        </authorList>
    </citation>
    <scope>NUCLEOTIDE SEQUENCE [LARGE SCALE GENOMIC DNA]</scope>
    <source>
        <strain evidence="3">CIP 111802</strain>
    </source>
</reference>
<evidence type="ECO:0000256" key="1">
    <source>
        <dbReference type="SAM" id="Phobius"/>
    </source>
</evidence>
<dbReference type="Pfam" id="PF00873">
    <property type="entry name" value="ACR_tran"/>
    <property type="match status" value="1"/>
</dbReference>
<accession>A0ABN7THE8</accession>
<dbReference type="EMBL" id="CAJVCE010000004">
    <property type="protein sequence ID" value="CAG7630356.1"/>
    <property type="molecule type" value="Genomic_DNA"/>
</dbReference>
<dbReference type="Proteomes" id="UP000730618">
    <property type="component" value="Unassembled WGS sequence"/>
</dbReference>
<keyword evidence="1" id="KW-0812">Transmembrane</keyword>
<dbReference type="InterPro" id="IPR001036">
    <property type="entry name" value="Acrflvin-R"/>
</dbReference>
<keyword evidence="1" id="KW-1133">Transmembrane helix</keyword>
<evidence type="ECO:0000313" key="2">
    <source>
        <dbReference type="EMBL" id="CAG7630356.1"/>
    </source>
</evidence>
<sequence>MFTRFSLNNVSAVIILIVMLALGGSYMAAQLKVESVPNIDFPAVTIRTFYPAPPEDVMKYVTEPIEEQVQGLDGLKNLSSVSDDNISMIIVQLEDGVDTDEAKKDIESLINRVELPQAAKRPVVSVDSPVTQPVYYLGLSSVDGTSRSELSRLLNDRILPGLRSIQGVERIETVGDDEDVLYIRLDPNAIQQFGFTPAQVAGWIRGSLADSAAGTVNFGGNDQMLRVKGKFAAIYDLQNMQLTASRGDVVLLKQIASISTEHKASFVSRLNGQPNIAIHMYKNEDANIIELIGKANELLDRWKRDYPNIKFDVVIDGSAEIKKSISGMLKEGGFGAVLASFMILLFLRNARMTLIALVSIPVSIFATLIFMKLIGLTINIFSLGGMVIAIGRIVDDSIVVIENIYSRLQNAQQRNDSVLLLATKQVSKAITSSTITTVGVFAPLSLVSGPPGQLFSEFALTISCALLASLLVALTVIPVLCKLLVLRGGDKPMKHEEHMETGYMRLYRLLLLLSLNRRLVTLAVAFALLVASVGGTAPFLKKEFLPSGDTEKTMRFDLKLPRETSLDTMDAKLKTLEDMMRDGKDEKGAPLFKMVEGLAGYNWNKQEYPYRASILAEVYPDTDAKPVLKDYVDKIKYELPQGSETFGTIVKFGPQTTNKFEYMLKSDNQEDLKK</sequence>
<feature type="transmembrane region" description="Helical" evidence="1">
    <location>
        <begin position="506"/>
        <end position="531"/>
    </location>
</feature>
<dbReference type="PANTHER" id="PTHR32063:SF0">
    <property type="entry name" value="SWARMING MOTILITY PROTEIN SWRC"/>
    <property type="match status" value="1"/>
</dbReference>
<feature type="transmembrane region" description="Helical" evidence="1">
    <location>
        <begin position="354"/>
        <end position="374"/>
    </location>
</feature>
<keyword evidence="1" id="KW-0472">Membrane</keyword>
<proteinExistence type="predicted"/>
<protein>
    <submittedName>
        <fullName evidence="2">Swarming motility protein SwrC</fullName>
    </submittedName>
</protein>
<dbReference type="RefSeq" id="WP_218097988.1">
    <property type="nucleotide sequence ID" value="NZ_CAJVCE010000004.1"/>
</dbReference>
<feature type="transmembrane region" description="Helical" evidence="1">
    <location>
        <begin position="458"/>
        <end position="485"/>
    </location>
</feature>
<name>A0ABN7THE8_9BACL</name>